<dbReference type="InterPro" id="IPR002155">
    <property type="entry name" value="Thiolase"/>
</dbReference>
<dbReference type="Proteomes" id="UP001595896">
    <property type="component" value="Unassembled WGS sequence"/>
</dbReference>
<keyword evidence="10" id="KW-1185">Reference proteome</keyword>
<evidence type="ECO:0000256" key="1">
    <source>
        <dbReference type="ARBA" id="ARBA00010982"/>
    </source>
</evidence>
<evidence type="ECO:0000256" key="5">
    <source>
        <dbReference type="ARBA" id="ARBA00030755"/>
    </source>
</evidence>
<dbReference type="PANTHER" id="PTHR18919">
    <property type="entry name" value="ACETYL-COA C-ACYLTRANSFERASE"/>
    <property type="match status" value="1"/>
</dbReference>
<feature type="domain" description="Thiolase C-terminal" evidence="8">
    <location>
        <begin position="272"/>
        <end position="393"/>
    </location>
</feature>
<dbReference type="InterPro" id="IPR020615">
    <property type="entry name" value="Thiolase_acyl_enz_int_AS"/>
</dbReference>
<dbReference type="GO" id="GO:0003985">
    <property type="term" value="F:acetyl-CoA C-acetyltransferase activity"/>
    <property type="evidence" value="ECO:0007669"/>
    <property type="project" value="UniProtKB-EC"/>
</dbReference>
<dbReference type="PANTHER" id="PTHR18919:SF107">
    <property type="entry name" value="ACETYL-COA ACETYLTRANSFERASE, CYTOSOLIC"/>
    <property type="match status" value="1"/>
</dbReference>
<dbReference type="InterPro" id="IPR020610">
    <property type="entry name" value="Thiolase_AS"/>
</dbReference>
<comment type="similarity">
    <text evidence="1 6">Belongs to the thiolase-like superfamily. Thiolase family.</text>
</comment>
<evidence type="ECO:0000256" key="6">
    <source>
        <dbReference type="RuleBase" id="RU003557"/>
    </source>
</evidence>
<evidence type="ECO:0000256" key="4">
    <source>
        <dbReference type="ARBA" id="ARBA00023315"/>
    </source>
</evidence>
<keyword evidence="3 6" id="KW-0808">Transferase</keyword>
<dbReference type="InterPro" id="IPR020617">
    <property type="entry name" value="Thiolase_C"/>
</dbReference>
<sequence>MRNVVIASAARTPVGNFGGALSGVSAVELGAHAAKEAIQRAGLQPDQIEDVYIGNVLSAGLGQNVARQTAIKAGIPDTVPATTINKLCGSGLRSVSMAAQFIMLGDADIIVAGGTESMSNAPYVMPGARWGQRMGDGKLVDTMLKDGLMDAFKPVHMGITAENIAERWNISRERQDAFALESQQRAGRAVEEGRFQDEIVPVDVPGRRGEVTTVSDDEFPKPNVTMEKLAKLKPAFKKDGGTVTAGNASGINDGAAMLVVMSEEKANELGVKPLAVLKAYGNAALDPDIMGYGPVPAAKQALERAGWGIDDLDVVEANEAFAAQSLAVVDDLKLDPAKVNVNGGAIALGHPIGASGARVLTTLLYELKRSGQSRGMAALCIGGGQGTALLVERPQQ</sequence>
<dbReference type="SUPFAM" id="SSF53901">
    <property type="entry name" value="Thiolase-like"/>
    <property type="match status" value="2"/>
</dbReference>
<comment type="caution">
    <text evidence="9">The sequence shown here is derived from an EMBL/GenBank/DDBJ whole genome shotgun (WGS) entry which is preliminary data.</text>
</comment>
<dbReference type="CDD" id="cd00751">
    <property type="entry name" value="thiolase"/>
    <property type="match status" value="1"/>
</dbReference>
<accession>A0ABV9NUY9</accession>
<feature type="domain" description="Thiolase N-terminal" evidence="7">
    <location>
        <begin position="4"/>
        <end position="264"/>
    </location>
</feature>
<organism evidence="9 10">
    <name type="scientific">Bacillus daqingensis</name>
    <dbReference type="NCBI Taxonomy" id="872396"/>
    <lineage>
        <taxon>Bacteria</taxon>
        <taxon>Bacillati</taxon>
        <taxon>Bacillota</taxon>
        <taxon>Bacilli</taxon>
        <taxon>Bacillales</taxon>
        <taxon>Bacillaceae</taxon>
        <taxon>Bacillus</taxon>
    </lineage>
</organism>
<dbReference type="Pfam" id="PF00108">
    <property type="entry name" value="Thiolase_N"/>
    <property type="match status" value="1"/>
</dbReference>
<keyword evidence="4 6" id="KW-0012">Acyltransferase</keyword>
<name>A0ABV9NUY9_9BACI</name>
<dbReference type="RefSeq" id="WP_377909132.1">
    <property type="nucleotide sequence ID" value="NZ_JBHSGK010000005.1"/>
</dbReference>
<dbReference type="EC" id="2.3.1.9" evidence="2"/>
<protein>
    <recommendedName>
        <fullName evidence="2">acetyl-CoA C-acetyltransferase</fullName>
        <ecNumber evidence="2">2.3.1.9</ecNumber>
    </recommendedName>
    <alternativeName>
        <fullName evidence="5">Acetoacetyl-CoA thiolase</fullName>
    </alternativeName>
</protein>
<dbReference type="InterPro" id="IPR020613">
    <property type="entry name" value="Thiolase_CS"/>
</dbReference>
<dbReference type="PROSITE" id="PS00737">
    <property type="entry name" value="THIOLASE_2"/>
    <property type="match status" value="1"/>
</dbReference>
<gene>
    <name evidence="9" type="ORF">ACFO4L_07835</name>
</gene>
<dbReference type="PROSITE" id="PS00099">
    <property type="entry name" value="THIOLASE_3"/>
    <property type="match status" value="1"/>
</dbReference>
<dbReference type="Gene3D" id="3.40.47.10">
    <property type="match status" value="1"/>
</dbReference>
<evidence type="ECO:0000313" key="9">
    <source>
        <dbReference type="EMBL" id="MFC4736495.1"/>
    </source>
</evidence>
<dbReference type="InterPro" id="IPR020616">
    <property type="entry name" value="Thiolase_N"/>
</dbReference>
<proteinExistence type="inferred from homology"/>
<evidence type="ECO:0000256" key="2">
    <source>
        <dbReference type="ARBA" id="ARBA00012705"/>
    </source>
</evidence>
<dbReference type="InterPro" id="IPR016039">
    <property type="entry name" value="Thiolase-like"/>
</dbReference>
<reference evidence="10" key="1">
    <citation type="journal article" date="2019" name="Int. J. Syst. Evol. Microbiol.">
        <title>The Global Catalogue of Microorganisms (GCM) 10K type strain sequencing project: providing services to taxonomists for standard genome sequencing and annotation.</title>
        <authorList>
            <consortium name="The Broad Institute Genomics Platform"/>
            <consortium name="The Broad Institute Genome Sequencing Center for Infectious Disease"/>
            <person name="Wu L."/>
            <person name="Ma J."/>
        </authorList>
    </citation>
    <scope>NUCLEOTIDE SEQUENCE [LARGE SCALE GENOMIC DNA]</scope>
    <source>
        <strain evidence="10">JCM 12165</strain>
    </source>
</reference>
<evidence type="ECO:0000256" key="3">
    <source>
        <dbReference type="ARBA" id="ARBA00022679"/>
    </source>
</evidence>
<dbReference type="PIRSF" id="PIRSF000429">
    <property type="entry name" value="Ac-CoA_Ac_transf"/>
    <property type="match status" value="1"/>
</dbReference>
<dbReference type="EMBL" id="JBHSGK010000005">
    <property type="protein sequence ID" value="MFC4736495.1"/>
    <property type="molecule type" value="Genomic_DNA"/>
</dbReference>
<evidence type="ECO:0000259" key="7">
    <source>
        <dbReference type="Pfam" id="PF00108"/>
    </source>
</evidence>
<evidence type="ECO:0000313" key="10">
    <source>
        <dbReference type="Proteomes" id="UP001595896"/>
    </source>
</evidence>
<dbReference type="Pfam" id="PF02803">
    <property type="entry name" value="Thiolase_C"/>
    <property type="match status" value="1"/>
</dbReference>
<dbReference type="PROSITE" id="PS00098">
    <property type="entry name" value="THIOLASE_1"/>
    <property type="match status" value="1"/>
</dbReference>
<evidence type="ECO:0000259" key="8">
    <source>
        <dbReference type="Pfam" id="PF02803"/>
    </source>
</evidence>
<dbReference type="NCBIfam" id="TIGR01930">
    <property type="entry name" value="AcCoA-C-Actrans"/>
    <property type="match status" value="1"/>
</dbReference>